<evidence type="ECO:0000256" key="1">
    <source>
        <dbReference type="ARBA" id="ARBA00004448"/>
    </source>
</evidence>
<evidence type="ECO:0000256" key="8">
    <source>
        <dbReference type="ARBA" id="ARBA00022840"/>
    </source>
</evidence>
<evidence type="ECO:0000256" key="18">
    <source>
        <dbReference type="ARBA" id="ARBA00057198"/>
    </source>
</evidence>
<protein>
    <recommendedName>
        <fullName evidence="15">Mitochondrial potassium channel ATP-binding subunit</fullName>
    </recommendedName>
    <alternativeName>
        <fullName evidence="17">ATP-binding cassette sub-family B member 8, mitochondrial</fullName>
    </alternativeName>
    <alternativeName>
        <fullName evidence="16">Mitochondrial sulfonylurea-receptor</fullName>
    </alternativeName>
</protein>
<dbReference type="CDD" id="cd03249">
    <property type="entry name" value="ABC_MTABC3_MDL1_MDL2"/>
    <property type="match status" value="1"/>
</dbReference>
<dbReference type="OrthoDB" id="6500128at2759"/>
<keyword evidence="4" id="KW-0633">Potassium transport</keyword>
<dbReference type="InterPro" id="IPR003439">
    <property type="entry name" value="ABC_transporter-like_ATP-bd"/>
</dbReference>
<dbReference type="GO" id="GO:0090374">
    <property type="term" value="P:oligopeptide export from mitochondrion"/>
    <property type="evidence" value="ECO:0007669"/>
    <property type="project" value="TreeGrafter"/>
</dbReference>
<dbReference type="Gene3D" id="1.20.1560.10">
    <property type="entry name" value="ABC transporter type 1, transmembrane domain"/>
    <property type="match status" value="1"/>
</dbReference>
<evidence type="ECO:0000256" key="4">
    <source>
        <dbReference type="ARBA" id="ARBA00022538"/>
    </source>
</evidence>
<sequence length="717" mass="78053">MLVHLFRVGIRGGHVPGRPLLPLRFQTFSAVRYSDGGHSSFLFRAVAQLRSQLRAHLPRAPPAPSRSPSAWCWVGGALLGPVLLSKHSRLCLVALCEAEKAPPACSTPSVVESRFNWKLFWQFLRPHLLVLGVAIVLALGAALVNVQIPLLLGQLVEIVAKYTRDRVGSFMTESRNLGTHLLILYGIQGLLTFGYLVLLSHIGERMAVDMRRALFSSLLRQDIAFFDAKKTGQLVSRLTTDVQEFKSSFKLVISQGLRSFTQVAGCLVSLSMLSTRLTLLLMVATPALMGVGTLMGSGLRRLSRQCQEQIARATGVADEALGNVRTVRAFAMELREEERYGAELEECRCRAEDLGRGIALFQGLSNIAFNCMVLGTLFVGGSLVAGQQLTGGDLMSFLVASQTVQRSMANLSVLFGQVVRGLSAGARVFEYMALSPCIPLSGGCRIPREHLRGSVSFQNVCFSYPCRPGFDVLRDFTLTLPPGKIVALVGQSGGGKTTVASLLERFYDPTAGMVTLDGRDLRTLDPSWLRGQVIGFISQEPVLFGTTIMENIRFGKLEASDEEVYAAAREANAHEFISSFPEGYNTIVGERGTTLSGGQKQRLAIARALIKQPTVLILDEATSALDAESERVVQEALDRASTGRTVLVIAHRLSTVRAAHRIVVMANGRVWEAGTHEELVRKGGLYAELIRRQALEGPSAAPPAKKPEGPRNHQHKS</sequence>
<reference evidence="23" key="1">
    <citation type="submission" date="2025-08" db="UniProtKB">
        <authorList>
            <consortium name="Ensembl"/>
        </authorList>
    </citation>
    <scope>IDENTIFICATION</scope>
</reference>
<dbReference type="GeneID" id="105824608"/>
<dbReference type="PANTHER" id="PTHR43394">
    <property type="entry name" value="ATP-DEPENDENT PERMEASE MDL1, MITOCHONDRIAL"/>
    <property type="match status" value="1"/>
</dbReference>
<feature type="transmembrane region" description="Helical" evidence="20">
    <location>
        <begin position="277"/>
        <end position="299"/>
    </location>
</feature>
<evidence type="ECO:0000256" key="15">
    <source>
        <dbReference type="ARBA" id="ARBA00040439"/>
    </source>
</evidence>
<dbReference type="InterPro" id="IPR027417">
    <property type="entry name" value="P-loop_NTPase"/>
</dbReference>
<dbReference type="InterPro" id="IPR011527">
    <property type="entry name" value="ABC1_TM_dom"/>
</dbReference>
<evidence type="ECO:0000256" key="2">
    <source>
        <dbReference type="ARBA" id="ARBA00007577"/>
    </source>
</evidence>
<dbReference type="FunFam" id="1.20.1560.10:FF:000073">
    <property type="entry name" value="ATP binding cassette subfamily B member 8"/>
    <property type="match status" value="1"/>
</dbReference>
<evidence type="ECO:0000259" key="22">
    <source>
        <dbReference type="PROSITE" id="PS50929"/>
    </source>
</evidence>
<dbReference type="GO" id="GO:0005524">
    <property type="term" value="F:ATP binding"/>
    <property type="evidence" value="ECO:0007669"/>
    <property type="project" value="UniProtKB-KW"/>
</dbReference>
<dbReference type="RefSeq" id="XP_012517570.1">
    <property type="nucleotide sequence ID" value="XM_012662116.1"/>
</dbReference>
<dbReference type="Pfam" id="PF00005">
    <property type="entry name" value="ABC_tran"/>
    <property type="match status" value="1"/>
</dbReference>
<dbReference type="GeneTree" id="ENSGT00940000159126"/>
<dbReference type="SMART" id="SM00382">
    <property type="entry name" value="AAA"/>
    <property type="match status" value="1"/>
</dbReference>
<dbReference type="CTD" id="11194"/>
<keyword evidence="24" id="KW-1185">Reference proteome</keyword>
<keyword evidence="6" id="KW-0547">Nucleotide-binding</keyword>
<dbReference type="GO" id="GO:0015421">
    <property type="term" value="F:ABC-type oligopeptide transporter activity"/>
    <property type="evidence" value="ECO:0007669"/>
    <property type="project" value="TreeGrafter"/>
</dbReference>
<name>A0A2K6FVE0_PROCO</name>
<feature type="domain" description="ABC transporter" evidence="21">
    <location>
        <begin position="455"/>
        <end position="692"/>
    </location>
</feature>
<reference evidence="23" key="2">
    <citation type="submission" date="2025-09" db="UniProtKB">
        <authorList>
            <consortium name="Ensembl"/>
        </authorList>
    </citation>
    <scope>IDENTIFICATION</scope>
</reference>
<dbReference type="PROSITE" id="PS00211">
    <property type="entry name" value="ABC_TRANSPORTER_1"/>
    <property type="match status" value="1"/>
</dbReference>
<evidence type="ECO:0000256" key="13">
    <source>
        <dbReference type="ARBA" id="ARBA00023128"/>
    </source>
</evidence>
<evidence type="ECO:0000256" key="6">
    <source>
        <dbReference type="ARBA" id="ARBA00022741"/>
    </source>
</evidence>
<dbReference type="InterPro" id="IPR003593">
    <property type="entry name" value="AAA+_ATPase"/>
</dbReference>
<comment type="subcellular location">
    <subcellularLocation>
        <location evidence="1">Mitochondrion inner membrane</location>
        <topology evidence="1">Multi-pass membrane protein</topology>
    </subcellularLocation>
</comment>
<evidence type="ECO:0000256" key="3">
    <source>
        <dbReference type="ARBA" id="ARBA00022448"/>
    </source>
</evidence>
<keyword evidence="3" id="KW-0813">Transport</keyword>
<keyword evidence="7" id="KW-0999">Mitochondrion inner membrane</keyword>
<evidence type="ECO:0000256" key="20">
    <source>
        <dbReference type="SAM" id="Phobius"/>
    </source>
</evidence>
<keyword evidence="13" id="KW-0496">Mitochondrion</keyword>
<evidence type="ECO:0000313" key="24">
    <source>
        <dbReference type="Proteomes" id="UP000233160"/>
    </source>
</evidence>
<feature type="domain" description="ABC transmembrane type-1" evidence="22">
    <location>
        <begin position="133"/>
        <end position="420"/>
    </location>
</feature>
<dbReference type="SUPFAM" id="SSF52540">
    <property type="entry name" value="P-loop containing nucleoside triphosphate hydrolases"/>
    <property type="match status" value="1"/>
</dbReference>
<keyword evidence="10" id="KW-0630">Potassium</keyword>
<dbReference type="SUPFAM" id="SSF90123">
    <property type="entry name" value="ABC transporter transmembrane region"/>
    <property type="match status" value="1"/>
</dbReference>
<keyword evidence="12" id="KW-0406">Ion transport</keyword>
<evidence type="ECO:0000256" key="17">
    <source>
        <dbReference type="ARBA" id="ARBA00042968"/>
    </source>
</evidence>
<dbReference type="AlphaFoldDB" id="A0A2K6FVE0"/>
<dbReference type="Proteomes" id="UP000233160">
    <property type="component" value="Unassembled WGS sequence"/>
</dbReference>
<dbReference type="PROSITE" id="PS50929">
    <property type="entry name" value="ABC_TM1F"/>
    <property type="match status" value="1"/>
</dbReference>
<proteinExistence type="inferred from homology"/>
<dbReference type="Pfam" id="PF00664">
    <property type="entry name" value="ABC_membrane"/>
    <property type="match status" value="1"/>
</dbReference>
<dbReference type="PIRSF" id="PIRSF002773">
    <property type="entry name" value="ABC_prm/ATPase_B"/>
    <property type="match status" value="1"/>
</dbReference>
<evidence type="ECO:0000256" key="12">
    <source>
        <dbReference type="ARBA" id="ARBA00023065"/>
    </source>
</evidence>
<dbReference type="PANTHER" id="PTHR43394:SF17">
    <property type="entry name" value="MITOCHONDRIAL POTASSIUM CHANNEL ATP-BINDING SUBUNIT"/>
    <property type="match status" value="1"/>
</dbReference>
<evidence type="ECO:0000256" key="19">
    <source>
        <dbReference type="SAM" id="MobiDB-lite"/>
    </source>
</evidence>
<dbReference type="KEGG" id="pcoq:105824608"/>
<feature type="region of interest" description="Disordered" evidence="19">
    <location>
        <begin position="696"/>
        <end position="717"/>
    </location>
</feature>
<accession>A0A2K6FVE0</accession>
<dbReference type="InterPro" id="IPR036640">
    <property type="entry name" value="ABC1_TM_sf"/>
</dbReference>
<keyword evidence="9" id="KW-0809">Transit peptide</keyword>
<dbReference type="CDD" id="cd18574">
    <property type="entry name" value="ABC_6TM_ABCB8_like"/>
    <property type="match status" value="1"/>
</dbReference>
<gene>
    <name evidence="23" type="primary">ABCB8</name>
</gene>
<dbReference type="Ensembl" id="ENSPCOT00000028586.1">
    <property type="protein sequence ID" value="ENSPCOP00000017947.1"/>
    <property type="gene ID" value="ENSPCOG00000020824.1"/>
</dbReference>
<evidence type="ECO:0000256" key="9">
    <source>
        <dbReference type="ARBA" id="ARBA00022946"/>
    </source>
</evidence>
<feature type="transmembrane region" description="Helical" evidence="20">
    <location>
        <begin position="182"/>
        <end position="202"/>
    </location>
</feature>
<evidence type="ECO:0000256" key="7">
    <source>
        <dbReference type="ARBA" id="ARBA00022792"/>
    </source>
</evidence>
<keyword evidence="5 20" id="KW-0812">Transmembrane</keyword>
<keyword evidence="8" id="KW-0067">ATP-binding</keyword>
<evidence type="ECO:0000256" key="5">
    <source>
        <dbReference type="ARBA" id="ARBA00022692"/>
    </source>
</evidence>
<evidence type="ECO:0000259" key="21">
    <source>
        <dbReference type="PROSITE" id="PS50893"/>
    </source>
</evidence>
<organism evidence="23 24">
    <name type="scientific">Propithecus coquereli</name>
    <name type="common">Coquerel's sifaka</name>
    <name type="synonym">Propithecus verreauxi coquereli</name>
    <dbReference type="NCBI Taxonomy" id="379532"/>
    <lineage>
        <taxon>Eukaryota</taxon>
        <taxon>Metazoa</taxon>
        <taxon>Chordata</taxon>
        <taxon>Craniata</taxon>
        <taxon>Vertebrata</taxon>
        <taxon>Euteleostomi</taxon>
        <taxon>Mammalia</taxon>
        <taxon>Eutheria</taxon>
        <taxon>Euarchontoglires</taxon>
        <taxon>Primates</taxon>
        <taxon>Strepsirrhini</taxon>
        <taxon>Lemuriformes</taxon>
        <taxon>Indriidae</taxon>
        <taxon>Propithecus</taxon>
    </lineage>
</organism>
<dbReference type="PROSITE" id="PS50893">
    <property type="entry name" value="ABC_TRANSPORTER_2"/>
    <property type="match status" value="1"/>
</dbReference>
<dbReference type="Gene3D" id="3.40.50.300">
    <property type="entry name" value="P-loop containing nucleotide triphosphate hydrolases"/>
    <property type="match status" value="1"/>
</dbReference>
<feature type="transmembrane region" description="Helical" evidence="20">
    <location>
        <begin position="128"/>
        <end position="148"/>
    </location>
</feature>
<evidence type="ECO:0000256" key="14">
    <source>
        <dbReference type="ARBA" id="ARBA00023136"/>
    </source>
</evidence>
<dbReference type="GO" id="GO:0016887">
    <property type="term" value="F:ATP hydrolysis activity"/>
    <property type="evidence" value="ECO:0007669"/>
    <property type="project" value="InterPro"/>
</dbReference>
<evidence type="ECO:0000313" key="23">
    <source>
        <dbReference type="Ensembl" id="ENSPCOP00000017947.1"/>
    </source>
</evidence>
<dbReference type="GO" id="GO:0005743">
    <property type="term" value="C:mitochondrial inner membrane"/>
    <property type="evidence" value="ECO:0007669"/>
    <property type="project" value="UniProtKB-SubCell"/>
</dbReference>
<evidence type="ECO:0000256" key="10">
    <source>
        <dbReference type="ARBA" id="ARBA00022958"/>
    </source>
</evidence>
<evidence type="ECO:0000256" key="16">
    <source>
        <dbReference type="ARBA" id="ARBA00041416"/>
    </source>
</evidence>
<keyword evidence="11 20" id="KW-1133">Transmembrane helix</keyword>
<dbReference type="InterPro" id="IPR017871">
    <property type="entry name" value="ABC_transporter-like_CS"/>
</dbReference>
<comment type="function">
    <text evidence="18">ATP-binding subunit of the mitochondrial ATP-gated potassium channel (mitoK(ATP)). Together with pore-forming subunit CCDC51/MITOK of the mitoK(ATP) channel, mediates ATP-dependent potassium currents across the mitochondrial inner membrane. An increase in ATP intracellular levels closes the channel, inhibiting K(+) transport, whereas a decrease in ATP levels enhances K(+) uptake in the mitochondrial matrix. Plays a role in mitochondrial iron transport. Required for maintenance of normal cardiac function, possibly by influencing mitochondrial iron export and regulating the maturation of cytosolic iron sulfur cluster-containing enzymes.</text>
</comment>
<keyword evidence="14 20" id="KW-0472">Membrane</keyword>
<dbReference type="InterPro" id="IPR039421">
    <property type="entry name" value="Type_1_exporter"/>
</dbReference>
<dbReference type="GO" id="GO:0006813">
    <property type="term" value="P:potassium ion transport"/>
    <property type="evidence" value="ECO:0007669"/>
    <property type="project" value="UniProtKB-KW"/>
</dbReference>
<comment type="similarity">
    <text evidence="2">Belongs to the ABC transporter superfamily. ABCB family. Multidrug resistance exporter (TC 3.A.1.201) subfamily.</text>
</comment>
<evidence type="ECO:0000256" key="11">
    <source>
        <dbReference type="ARBA" id="ARBA00022989"/>
    </source>
</evidence>
<dbReference type="FunFam" id="3.40.50.300:FF:000403">
    <property type="entry name" value="ATP-binding cassette sub-family B member 8, mitochondrial"/>
    <property type="match status" value="1"/>
</dbReference>